<dbReference type="Proteomes" id="UP000644548">
    <property type="component" value="Unassembled WGS sequence"/>
</dbReference>
<keyword evidence="7" id="KW-1185">Reference proteome</keyword>
<reference evidence="7" key="1">
    <citation type="journal article" date="2019" name="Int. J. Syst. Evol. Microbiol.">
        <title>The Global Catalogue of Microorganisms (GCM) 10K type strain sequencing project: providing services to taxonomists for standard genome sequencing and annotation.</title>
        <authorList>
            <consortium name="The Broad Institute Genomics Platform"/>
            <consortium name="The Broad Institute Genome Sequencing Center for Infectious Disease"/>
            <person name="Wu L."/>
            <person name="Ma J."/>
        </authorList>
    </citation>
    <scope>NUCLEOTIDE SEQUENCE [LARGE SCALE GENOMIC DNA]</scope>
    <source>
        <strain evidence="7">JCM 31405</strain>
    </source>
</reference>
<dbReference type="Gene3D" id="3.30.700.10">
    <property type="entry name" value="Glycoprotein, Type 4 Pilin"/>
    <property type="match status" value="1"/>
</dbReference>
<evidence type="ECO:0000256" key="2">
    <source>
        <dbReference type="ARBA" id="ARBA00004418"/>
    </source>
</evidence>
<comment type="caution">
    <text evidence="6">The sequence shown here is derived from an EMBL/GenBank/DDBJ whole genome shotgun (WGS) entry which is preliminary data.</text>
</comment>
<evidence type="ECO:0000313" key="7">
    <source>
        <dbReference type="Proteomes" id="UP000644548"/>
    </source>
</evidence>
<evidence type="ECO:0000256" key="3">
    <source>
        <dbReference type="ARBA" id="ARBA00022764"/>
    </source>
</evidence>
<dbReference type="Pfam" id="PF07963">
    <property type="entry name" value="N_methyl"/>
    <property type="match status" value="1"/>
</dbReference>
<evidence type="ECO:0000256" key="4">
    <source>
        <dbReference type="ARBA" id="ARBA00023237"/>
    </source>
</evidence>
<keyword evidence="5" id="KW-0472">Membrane</keyword>
<keyword evidence="4" id="KW-0998">Cell outer membrane</keyword>
<dbReference type="EMBL" id="BMQN01000003">
    <property type="protein sequence ID" value="GGR91813.1"/>
    <property type="molecule type" value="Genomic_DNA"/>
</dbReference>
<keyword evidence="3" id="KW-0574">Periplasm</keyword>
<sequence length="130" mass="13766">MNRTPGFTIVELLVAIAILGIVLMSIGAILPGVAKLNQNSRQDQTVVLAGRAYFEQVRAELKNNFNSSISGVTVPGNNQNGLSCTTQESERLSTVTAGVKLSRTVTLRCTVSGRATTFTLTIANPDLGKS</sequence>
<keyword evidence="5" id="KW-1133">Transmembrane helix</keyword>
<evidence type="ECO:0000313" key="6">
    <source>
        <dbReference type="EMBL" id="GGR91813.1"/>
    </source>
</evidence>
<evidence type="ECO:0000256" key="5">
    <source>
        <dbReference type="SAM" id="Phobius"/>
    </source>
</evidence>
<name>A0ABQ2S3R0_9DEIO</name>
<accession>A0ABQ2S3R0</accession>
<dbReference type="InterPro" id="IPR012902">
    <property type="entry name" value="N_methyl_site"/>
</dbReference>
<organism evidence="6 7">
    <name type="scientific">Deinococcus sedimenti</name>
    <dbReference type="NCBI Taxonomy" id="1867090"/>
    <lineage>
        <taxon>Bacteria</taxon>
        <taxon>Thermotogati</taxon>
        <taxon>Deinococcota</taxon>
        <taxon>Deinococci</taxon>
        <taxon>Deinococcales</taxon>
        <taxon>Deinococcaceae</taxon>
        <taxon>Deinococcus</taxon>
    </lineage>
</organism>
<comment type="subcellular location">
    <subcellularLocation>
        <location evidence="1">Cell outer membrane</location>
        <topology evidence="1">Single-pass membrane protein</topology>
    </subcellularLocation>
    <subcellularLocation>
        <location evidence="2">Periplasm</location>
    </subcellularLocation>
</comment>
<gene>
    <name evidence="6" type="ORF">GCM10008960_18430</name>
</gene>
<dbReference type="SUPFAM" id="SSF54523">
    <property type="entry name" value="Pili subunits"/>
    <property type="match status" value="1"/>
</dbReference>
<proteinExistence type="predicted"/>
<protein>
    <recommendedName>
        <fullName evidence="8">Prepilin-type N-terminal cleavage/methylation domain-containing protein</fullName>
    </recommendedName>
</protein>
<dbReference type="InterPro" id="IPR045584">
    <property type="entry name" value="Pilin-like"/>
</dbReference>
<dbReference type="NCBIfam" id="TIGR02532">
    <property type="entry name" value="IV_pilin_GFxxxE"/>
    <property type="match status" value="1"/>
</dbReference>
<dbReference type="RefSeq" id="WP_189072883.1">
    <property type="nucleotide sequence ID" value="NZ_BMQN01000003.1"/>
</dbReference>
<evidence type="ECO:0000256" key="1">
    <source>
        <dbReference type="ARBA" id="ARBA00004203"/>
    </source>
</evidence>
<feature type="transmembrane region" description="Helical" evidence="5">
    <location>
        <begin position="12"/>
        <end position="34"/>
    </location>
</feature>
<keyword evidence="5" id="KW-0812">Transmembrane</keyword>
<evidence type="ECO:0008006" key="8">
    <source>
        <dbReference type="Google" id="ProtNLM"/>
    </source>
</evidence>